<evidence type="ECO:0000256" key="9">
    <source>
        <dbReference type="SAM" id="SignalP"/>
    </source>
</evidence>
<dbReference type="RefSeq" id="WP_231011762.1">
    <property type="nucleotide sequence ID" value="NZ_BAAAEW010000036.1"/>
</dbReference>
<evidence type="ECO:0000313" key="12">
    <source>
        <dbReference type="Proteomes" id="UP001500279"/>
    </source>
</evidence>
<keyword evidence="7" id="KW-0676">Redox-active center</keyword>
<feature type="chain" id="PRO_5045273501" evidence="9">
    <location>
        <begin position="34"/>
        <end position="634"/>
    </location>
</feature>
<organism evidence="11 12">
    <name type="scientific">Ideonella azotifigens</name>
    <dbReference type="NCBI Taxonomy" id="513160"/>
    <lineage>
        <taxon>Bacteria</taxon>
        <taxon>Pseudomonadati</taxon>
        <taxon>Pseudomonadota</taxon>
        <taxon>Betaproteobacteria</taxon>
        <taxon>Burkholderiales</taxon>
        <taxon>Sphaerotilaceae</taxon>
        <taxon>Ideonella</taxon>
    </lineage>
</organism>
<dbReference type="PROSITE" id="PS51318">
    <property type="entry name" value="TAT"/>
    <property type="match status" value="1"/>
</dbReference>
<evidence type="ECO:0000256" key="8">
    <source>
        <dbReference type="SAM" id="Phobius"/>
    </source>
</evidence>
<keyword evidence="4" id="KW-0201">Cytochrome c-type biogenesis</keyword>
<dbReference type="PANTHER" id="PTHR32234">
    <property type="entry name" value="THIOL:DISULFIDE INTERCHANGE PROTEIN DSBD"/>
    <property type="match status" value="1"/>
</dbReference>
<dbReference type="EMBL" id="BAAAEW010000036">
    <property type="protein sequence ID" value="GAA0763380.1"/>
    <property type="molecule type" value="Genomic_DNA"/>
</dbReference>
<accession>A0ABN1KEG0</accession>
<dbReference type="InterPro" id="IPR013766">
    <property type="entry name" value="Thioredoxin_domain"/>
</dbReference>
<dbReference type="InterPro" id="IPR036249">
    <property type="entry name" value="Thioredoxin-like_sf"/>
</dbReference>
<dbReference type="SUPFAM" id="SSF52833">
    <property type="entry name" value="Thioredoxin-like"/>
    <property type="match status" value="1"/>
</dbReference>
<evidence type="ECO:0000256" key="4">
    <source>
        <dbReference type="ARBA" id="ARBA00022748"/>
    </source>
</evidence>
<dbReference type="Pfam" id="PF13899">
    <property type="entry name" value="Thioredoxin_7"/>
    <property type="match status" value="1"/>
</dbReference>
<keyword evidence="6 8" id="KW-0472">Membrane</keyword>
<dbReference type="Pfam" id="PF11412">
    <property type="entry name" value="DsbD_N"/>
    <property type="match status" value="1"/>
</dbReference>
<dbReference type="Proteomes" id="UP001500279">
    <property type="component" value="Unassembled WGS sequence"/>
</dbReference>
<evidence type="ECO:0000256" key="6">
    <source>
        <dbReference type="ARBA" id="ARBA00023136"/>
    </source>
</evidence>
<dbReference type="Pfam" id="PF02683">
    <property type="entry name" value="DsbD_TM"/>
    <property type="match status" value="1"/>
</dbReference>
<gene>
    <name evidence="11" type="primary">dsbD_2</name>
    <name evidence="11" type="ORF">GCM10009107_48650</name>
</gene>
<name>A0ABN1KEG0_9BURK</name>
<dbReference type="InterPro" id="IPR035671">
    <property type="entry name" value="DsbD_gamma"/>
</dbReference>
<feature type="transmembrane region" description="Helical" evidence="8">
    <location>
        <begin position="377"/>
        <end position="406"/>
    </location>
</feature>
<sequence>MSLLPSFRPWRAFVAALAAVALAAAAGLPAAQAAGAEPAASSAPAGDSFLDPADAFRPQVAVDGQAVQVTLQVAPGYHLYRERFSLQAEGGAALPAATLPPGRSYFDTNFNQTMTLWEGTVQVRQPLPAGELPPALAMSYQGCADRGLCYPPQQGTVHLSRDAGGALQARWEPAADLFGTPPAGDAAKEAAPAVATAAAAAPAADDAGNTLALSSGSLLKVVPLFLLGGLLLSFTPCVLPMVPILSSIIVGQGAPVSRSRGFTLALAYSLGMALVYTAAGVAAGLLGSGFAAALQNPWVLGSFALLLSGLSLSMFGMFELQMPSFIQARVNNASNQLGGGRHLAVFGMGGLSALLVGPCVAAPLAGALVYISQTRDVLLGGAALFALATGMSVPLLLLGLSAGSLLPRAGRWMEQVKTFFGLMLLATALWLVSPVLPAGVTMFVLGAGVMVALMALGTFNTGRWPLWRGIGGVAALWSIALMAGALSGGESVLQPLRHLARNGAGVAGATTTAVADTPSFRRITSLQQLDDALRTAGKPVMVDVYADWCVSCKEMEHLTFRHASIQPRLSRALLLQADVTDNTPEAKALMKRFSLFGPPAVLFFDPRGTELASARTIGFEPAEAFARRLDAAQL</sequence>
<keyword evidence="5 8" id="KW-1133">Transmembrane helix</keyword>
<dbReference type="SUPFAM" id="SSF74863">
    <property type="entry name" value="Thiol:disulfide interchange protein DsbD, N-terminal domain (DsbD-alpha)"/>
    <property type="match status" value="1"/>
</dbReference>
<dbReference type="PANTHER" id="PTHR32234:SF0">
    <property type="entry name" value="THIOL:DISULFIDE INTERCHANGE PROTEIN DSBD"/>
    <property type="match status" value="1"/>
</dbReference>
<dbReference type="InterPro" id="IPR003834">
    <property type="entry name" value="Cyt_c_assmbl_TM_dom"/>
</dbReference>
<feature type="transmembrane region" description="Helical" evidence="8">
    <location>
        <begin position="298"/>
        <end position="322"/>
    </location>
</feature>
<evidence type="ECO:0000256" key="7">
    <source>
        <dbReference type="ARBA" id="ARBA00023284"/>
    </source>
</evidence>
<feature type="transmembrane region" description="Helical" evidence="8">
    <location>
        <begin position="418"/>
        <end position="436"/>
    </location>
</feature>
<reference evidence="11 12" key="1">
    <citation type="journal article" date="2019" name="Int. J. Syst. Evol. Microbiol.">
        <title>The Global Catalogue of Microorganisms (GCM) 10K type strain sequencing project: providing services to taxonomists for standard genome sequencing and annotation.</title>
        <authorList>
            <consortium name="The Broad Institute Genomics Platform"/>
            <consortium name="The Broad Institute Genome Sequencing Center for Infectious Disease"/>
            <person name="Wu L."/>
            <person name="Ma J."/>
        </authorList>
    </citation>
    <scope>NUCLEOTIDE SEQUENCE [LARGE SCALE GENOMIC DNA]</scope>
    <source>
        <strain evidence="11 12">JCM 15503</strain>
    </source>
</reference>
<dbReference type="CDD" id="cd02953">
    <property type="entry name" value="DsbDgamma"/>
    <property type="match status" value="1"/>
</dbReference>
<proteinExistence type="predicted"/>
<dbReference type="InterPro" id="IPR017937">
    <property type="entry name" value="Thioredoxin_CS"/>
</dbReference>
<evidence type="ECO:0000256" key="5">
    <source>
        <dbReference type="ARBA" id="ARBA00022989"/>
    </source>
</evidence>
<comment type="caution">
    <text evidence="11">The sequence shown here is derived from an EMBL/GenBank/DDBJ whole genome shotgun (WGS) entry which is preliminary data.</text>
</comment>
<evidence type="ECO:0000313" key="11">
    <source>
        <dbReference type="EMBL" id="GAA0763380.1"/>
    </source>
</evidence>
<dbReference type="Gene3D" id="3.40.30.10">
    <property type="entry name" value="Glutaredoxin"/>
    <property type="match status" value="1"/>
</dbReference>
<dbReference type="InterPro" id="IPR036929">
    <property type="entry name" value="DsbDN_sf"/>
</dbReference>
<feature type="signal peptide" evidence="9">
    <location>
        <begin position="1"/>
        <end position="33"/>
    </location>
</feature>
<protein>
    <submittedName>
        <fullName evidence="11">Protein-disulfide reductase DsbD</fullName>
    </submittedName>
</protein>
<dbReference type="Gene3D" id="2.60.40.1250">
    <property type="entry name" value="Thiol:disulfide interchange protein DsbD, N-terminal domain"/>
    <property type="match status" value="1"/>
</dbReference>
<comment type="subcellular location">
    <subcellularLocation>
        <location evidence="1">Cell membrane</location>
        <topology evidence="1">Multi-pass membrane protein</topology>
    </subcellularLocation>
</comment>
<feature type="transmembrane region" description="Helical" evidence="8">
    <location>
        <begin position="262"/>
        <end position="286"/>
    </location>
</feature>
<evidence type="ECO:0000256" key="3">
    <source>
        <dbReference type="ARBA" id="ARBA00022692"/>
    </source>
</evidence>
<keyword evidence="2" id="KW-1003">Cell membrane</keyword>
<evidence type="ECO:0000259" key="10">
    <source>
        <dbReference type="PROSITE" id="PS51352"/>
    </source>
</evidence>
<keyword evidence="3 8" id="KW-0812">Transmembrane</keyword>
<evidence type="ECO:0000256" key="1">
    <source>
        <dbReference type="ARBA" id="ARBA00004651"/>
    </source>
</evidence>
<feature type="domain" description="Thioredoxin" evidence="10">
    <location>
        <begin position="500"/>
        <end position="634"/>
    </location>
</feature>
<keyword evidence="12" id="KW-1185">Reference proteome</keyword>
<dbReference type="PROSITE" id="PS00194">
    <property type="entry name" value="THIOREDOXIN_1"/>
    <property type="match status" value="1"/>
</dbReference>
<dbReference type="InterPro" id="IPR028250">
    <property type="entry name" value="DsbDN"/>
</dbReference>
<feature type="transmembrane region" description="Helical" evidence="8">
    <location>
        <begin position="343"/>
        <end position="371"/>
    </location>
</feature>
<dbReference type="PROSITE" id="PS51352">
    <property type="entry name" value="THIOREDOXIN_2"/>
    <property type="match status" value="1"/>
</dbReference>
<keyword evidence="9" id="KW-0732">Signal</keyword>
<evidence type="ECO:0000256" key="2">
    <source>
        <dbReference type="ARBA" id="ARBA00022475"/>
    </source>
</evidence>
<feature type="transmembrane region" description="Helical" evidence="8">
    <location>
        <begin position="224"/>
        <end position="250"/>
    </location>
</feature>
<dbReference type="NCBIfam" id="NF001419">
    <property type="entry name" value="PRK00293.1"/>
    <property type="match status" value="1"/>
</dbReference>
<dbReference type="InterPro" id="IPR006311">
    <property type="entry name" value="TAT_signal"/>
</dbReference>
<feature type="transmembrane region" description="Helical" evidence="8">
    <location>
        <begin position="466"/>
        <end position="486"/>
    </location>
</feature>
<feature type="transmembrane region" description="Helical" evidence="8">
    <location>
        <begin position="442"/>
        <end position="459"/>
    </location>
</feature>